<dbReference type="Proteomes" id="UP000315949">
    <property type="component" value="Unassembled WGS sequence"/>
</dbReference>
<evidence type="ECO:0000313" key="2">
    <source>
        <dbReference type="Proteomes" id="UP000315949"/>
    </source>
</evidence>
<reference evidence="1 2" key="1">
    <citation type="submission" date="2019-07" db="EMBL/GenBank/DDBJ databases">
        <title>Luteimonas sp. YD-1 nov., isolated from acidic soil.</title>
        <authorList>
            <person name="Zhou J."/>
        </authorList>
    </citation>
    <scope>NUCLEOTIDE SEQUENCE [LARGE SCALE GENOMIC DNA]</scope>
    <source>
        <strain evidence="1 2">YD-1</strain>
    </source>
</reference>
<evidence type="ECO:0000313" key="1">
    <source>
        <dbReference type="EMBL" id="TWT22188.1"/>
    </source>
</evidence>
<dbReference type="InterPro" id="IPR045389">
    <property type="entry name" value="DUF6522"/>
</dbReference>
<dbReference type="Pfam" id="PF20132">
    <property type="entry name" value="DUF6522"/>
    <property type="match status" value="1"/>
</dbReference>
<gene>
    <name evidence="1" type="ORF">FQY79_00535</name>
</gene>
<accession>A0A5C5U8A7</accession>
<dbReference type="EMBL" id="VOHE01000001">
    <property type="protein sequence ID" value="TWT22188.1"/>
    <property type="molecule type" value="Genomic_DNA"/>
</dbReference>
<dbReference type="AlphaFoldDB" id="A0A5C5U8A7"/>
<organism evidence="1 2">
    <name type="scientific">Luteimonas wenzhouensis</name>
    <dbReference type="NCBI Taxonomy" id="2599615"/>
    <lineage>
        <taxon>Bacteria</taxon>
        <taxon>Pseudomonadati</taxon>
        <taxon>Pseudomonadota</taxon>
        <taxon>Gammaproteobacteria</taxon>
        <taxon>Lysobacterales</taxon>
        <taxon>Lysobacteraceae</taxon>
        <taxon>Luteimonas</taxon>
    </lineage>
</organism>
<keyword evidence="2" id="KW-1185">Reference proteome</keyword>
<comment type="caution">
    <text evidence="1">The sequence shown here is derived from an EMBL/GenBank/DDBJ whole genome shotgun (WGS) entry which is preliminary data.</text>
</comment>
<proteinExistence type="predicted"/>
<name>A0A5C5U8A7_9GAMM</name>
<dbReference type="OrthoDB" id="8238457at2"/>
<protein>
    <submittedName>
        <fullName evidence="1">Uncharacterized protein</fullName>
    </submittedName>
</protein>
<sequence length="74" mass="8157">MAVNPEVEIDAALVADGLGLAVDEFRRLMEQRRISVLCERGTGEDAGLYRATFYHGQRRLRMVVDASGTPVGHL</sequence>